<keyword evidence="2" id="KW-0695">RNA-directed DNA polymerase</keyword>
<dbReference type="EMBL" id="VENC01000006">
    <property type="protein sequence ID" value="MTI98175.1"/>
    <property type="molecule type" value="Genomic_DNA"/>
</dbReference>
<protein>
    <submittedName>
        <fullName evidence="2">RNA-directed DNA polymerase</fullName>
    </submittedName>
</protein>
<feature type="domain" description="Reverse transcriptase" evidence="1">
    <location>
        <begin position="1"/>
        <end position="197"/>
    </location>
</feature>
<evidence type="ECO:0000313" key="2">
    <source>
        <dbReference type="EMBL" id="MTI98175.1"/>
    </source>
</evidence>
<keyword evidence="2" id="KW-0808">Transferase</keyword>
<dbReference type="InterPro" id="IPR000477">
    <property type="entry name" value="RT_dom"/>
</dbReference>
<dbReference type="Proteomes" id="UP000431462">
    <property type="component" value="Unassembled WGS sequence"/>
</dbReference>
<gene>
    <name evidence="2" type="ORF">FH752_06090</name>
</gene>
<dbReference type="SUPFAM" id="SSF56672">
    <property type="entry name" value="DNA/RNA polymerases"/>
    <property type="match status" value="1"/>
</dbReference>
<dbReference type="GO" id="GO:0003964">
    <property type="term" value="F:RNA-directed DNA polymerase activity"/>
    <property type="evidence" value="ECO:0007669"/>
    <property type="project" value="UniProtKB-KW"/>
</dbReference>
<evidence type="ECO:0000259" key="1">
    <source>
        <dbReference type="PROSITE" id="PS50878"/>
    </source>
</evidence>
<organism evidence="2 3">
    <name type="scientific">Marinobacter adhaerens</name>
    <dbReference type="NCBI Taxonomy" id="1033846"/>
    <lineage>
        <taxon>Bacteria</taxon>
        <taxon>Pseudomonadati</taxon>
        <taxon>Pseudomonadota</taxon>
        <taxon>Gammaproteobacteria</taxon>
        <taxon>Pseudomonadales</taxon>
        <taxon>Marinobacteraceae</taxon>
        <taxon>Marinobacter</taxon>
    </lineage>
</organism>
<dbReference type="CDD" id="cd01646">
    <property type="entry name" value="RT_Bac_retron_I"/>
    <property type="match status" value="1"/>
</dbReference>
<dbReference type="InterPro" id="IPR043502">
    <property type="entry name" value="DNA/RNA_pol_sf"/>
</dbReference>
<reference evidence="2 3" key="1">
    <citation type="submission" date="2019-06" db="EMBL/GenBank/DDBJ databases">
        <title>Enrichment of Autotrophic Halophilic Microorganisms from Red Sea Brine Pool Using Microbial Electrosynthesis System.</title>
        <authorList>
            <person name="Alqahtani M.F."/>
            <person name="Bajracharya S."/>
            <person name="Katuri K.P."/>
            <person name="Ali M."/>
            <person name="Saikaly P.E."/>
        </authorList>
    </citation>
    <scope>NUCLEOTIDE SEQUENCE [LARGE SCALE GENOMIC DNA]</scope>
    <source>
        <strain evidence="2">MES15</strain>
    </source>
</reference>
<dbReference type="RefSeq" id="WP_138103027.1">
    <property type="nucleotide sequence ID" value="NZ_CBDIPR010000001.1"/>
</dbReference>
<comment type="caution">
    <text evidence="2">The sequence shown here is derived from an EMBL/GenBank/DDBJ whole genome shotgun (WGS) entry which is preliminary data.</text>
</comment>
<evidence type="ECO:0000313" key="3">
    <source>
        <dbReference type="Proteomes" id="UP000431462"/>
    </source>
</evidence>
<sequence length="467" mass="52874">MYSYRLPQNGSEDGIFEPYFNGFRERHRSIAAASHADDVDFLLYTDIKKFYPSIKIDRAQEVWKKRSELAGLEPGWIELGERIIHDHGLISERAGTQGILTGPAFSHFVANLVMDEIDQKMESEFPGHYWRYVDDVVIAGTKGRTADGRHRLSELLGELELELHTGDKDFRVSASTWLEGENDFSSSDSGLWMELVSNIKKLLLYKPGLKAELHRAFSDNGIRLPLLDYESAVAESSFVERTYDWARRYSWARRRIREISVASLVRQALLARSNYTEALDSHLEHVPASGFGRKRAIPKLRYFAGRLIYLLPDDQLLAMAGKLDEHPELFLISRVSRAIATRDVTEVLNLGTNAVNAAAQVLRTGRYQISCNAERLGEVQSQGAAMLVINGLRLDGIDGHRAPINDFAEWKPGSDLMSSEEPFVQELACLHGAYPDSRHTEMLDTAFDRDEQLAFDVITQLQESSYF</sequence>
<accession>A0A844HXL3</accession>
<dbReference type="AlphaFoldDB" id="A0A844HXL3"/>
<dbReference type="PROSITE" id="PS50878">
    <property type="entry name" value="RT_POL"/>
    <property type="match status" value="1"/>
</dbReference>
<name>A0A844HXL3_9GAMM</name>
<keyword evidence="2" id="KW-0548">Nucleotidyltransferase</keyword>
<proteinExistence type="predicted"/>